<evidence type="ECO:0000259" key="8">
    <source>
        <dbReference type="PROSITE" id="PS51194"/>
    </source>
</evidence>
<evidence type="ECO:0000313" key="10">
    <source>
        <dbReference type="EMBL" id="OFV67945.1"/>
    </source>
</evidence>
<dbReference type="InterPro" id="IPR011545">
    <property type="entry name" value="DEAD/DEAH_box_helicase_dom"/>
</dbReference>
<feature type="domain" description="DEAD-box RNA helicase Q" evidence="9">
    <location>
        <begin position="16"/>
        <end position="44"/>
    </location>
</feature>
<comment type="caution">
    <text evidence="10">The sequence shown here is derived from an EMBL/GenBank/DDBJ whole genome shotgun (WGS) entry which is preliminary data.</text>
</comment>
<feature type="region of interest" description="Disordered" evidence="6">
    <location>
        <begin position="392"/>
        <end position="413"/>
    </location>
</feature>
<keyword evidence="1" id="KW-0547">Nucleotide-binding</keyword>
<dbReference type="GO" id="GO:0005524">
    <property type="term" value="F:ATP binding"/>
    <property type="evidence" value="ECO:0007669"/>
    <property type="project" value="UniProtKB-KW"/>
</dbReference>
<dbReference type="PROSITE" id="PS51194">
    <property type="entry name" value="HELICASE_CTER"/>
    <property type="match status" value="1"/>
</dbReference>
<dbReference type="SMART" id="SM00487">
    <property type="entry name" value="DEXDc"/>
    <property type="match status" value="1"/>
</dbReference>
<dbReference type="AlphaFoldDB" id="A0A1F2PA72"/>
<dbReference type="CDD" id="cd18787">
    <property type="entry name" value="SF2_C_DEAD"/>
    <property type="match status" value="1"/>
</dbReference>
<dbReference type="EMBL" id="LYOS01000002">
    <property type="protein sequence ID" value="OFV67945.1"/>
    <property type="molecule type" value="Genomic_DNA"/>
</dbReference>
<organism evidence="10 11">
    <name type="scientific">Candidatus Syntropharchaeum caldarium</name>
    <dbReference type="NCBI Taxonomy" id="1838285"/>
    <lineage>
        <taxon>Archaea</taxon>
        <taxon>Methanobacteriati</taxon>
        <taxon>Methanobacteriota</taxon>
        <taxon>Stenosarchaea group</taxon>
        <taxon>Methanomicrobia</taxon>
        <taxon>Methanosarcinales</taxon>
        <taxon>ANME-2 cluster</taxon>
        <taxon>Candidatus Syntropharchaeum</taxon>
    </lineage>
</organism>
<name>A0A1F2PA72_9EURY</name>
<dbReference type="CDD" id="cd00268">
    <property type="entry name" value="DEADc"/>
    <property type="match status" value="1"/>
</dbReference>
<feature type="compositionally biased region" description="Basic residues" evidence="6">
    <location>
        <begin position="397"/>
        <end position="413"/>
    </location>
</feature>
<keyword evidence="2" id="KW-0378">Hydrolase</keyword>
<feature type="short sequence motif" description="Q motif" evidence="5">
    <location>
        <begin position="16"/>
        <end position="44"/>
    </location>
</feature>
<dbReference type="PROSITE" id="PS51195">
    <property type="entry name" value="Q_MOTIF"/>
    <property type="match status" value="1"/>
</dbReference>
<evidence type="ECO:0000259" key="9">
    <source>
        <dbReference type="PROSITE" id="PS51195"/>
    </source>
</evidence>
<dbReference type="InterPro" id="IPR014001">
    <property type="entry name" value="Helicase_ATP-bd"/>
</dbReference>
<protein>
    <submittedName>
        <fullName evidence="10">Protein containing DNA/RNA helicase, DEAD/DEAH box type</fullName>
    </submittedName>
</protein>
<dbReference type="GO" id="GO:0005829">
    <property type="term" value="C:cytosol"/>
    <property type="evidence" value="ECO:0007669"/>
    <property type="project" value="TreeGrafter"/>
</dbReference>
<dbReference type="InterPro" id="IPR001650">
    <property type="entry name" value="Helicase_C-like"/>
</dbReference>
<evidence type="ECO:0000256" key="3">
    <source>
        <dbReference type="ARBA" id="ARBA00022806"/>
    </source>
</evidence>
<evidence type="ECO:0000256" key="6">
    <source>
        <dbReference type="SAM" id="MobiDB-lite"/>
    </source>
</evidence>
<dbReference type="PANTHER" id="PTHR47959:SF1">
    <property type="entry name" value="ATP-DEPENDENT RNA HELICASE DBPA"/>
    <property type="match status" value="1"/>
</dbReference>
<evidence type="ECO:0000256" key="1">
    <source>
        <dbReference type="ARBA" id="ARBA00022741"/>
    </source>
</evidence>
<evidence type="ECO:0000256" key="2">
    <source>
        <dbReference type="ARBA" id="ARBA00022801"/>
    </source>
</evidence>
<evidence type="ECO:0000256" key="4">
    <source>
        <dbReference type="ARBA" id="ARBA00022840"/>
    </source>
</evidence>
<evidence type="ECO:0000313" key="11">
    <source>
        <dbReference type="Proteomes" id="UP000186940"/>
    </source>
</evidence>
<proteinExistence type="predicted"/>
<dbReference type="Proteomes" id="UP000186940">
    <property type="component" value="Unassembled WGS sequence"/>
</dbReference>
<feature type="domain" description="Helicase C-terminal" evidence="8">
    <location>
        <begin position="225"/>
        <end position="385"/>
    </location>
</feature>
<dbReference type="SMART" id="SM00490">
    <property type="entry name" value="HELICc"/>
    <property type="match status" value="1"/>
</dbReference>
<dbReference type="InterPro" id="IPR014014">
    <property type="entry name" value="RNA_helicase_DEAD_Q_motif"/>
</dbReference>
<keyword evidence="11" id="KW-1185">Reference proteome</keyword>
<dbReference type="GO" id="GO:0016787">
    <property type="term" value="F:hydrolase activity"/>
    <property type="evidence" value="ECO:0007669"/>
    <property type="project" value="UniProtKB-KW"/>
</dbReference>
<dbReference type="STRING" id="1838285.SCAL_000585"/>
<gene>
    <name evidence="10" type="ORF">SCAL_000585</name>
</gene>
<dbReference type="InterPro" id="IPR027417">
    <property type="entry name" value="P-loop_NTPase"/>
</dbReference>
<dbReference type="Pfam" id="PF00270">
    <property type="entry name" value="DEAD"/>
    <property type="match status" value="1"/>
</dbReference>
<dbReference type="GO" id="GO:0003724">
    <property type="term" value="F:RNA helicase activity"/>
    <property type="evidence" value="ECO:0007669"/>
    <property type="project" value="InterPro"/>
</dbReference>
<keyword evidence="4" id="KW-0067">ATP-binding</keyword>
<dbReference type="Gene3D" id="3.40.50.300">
    <property type="entry name" value="P-loop containing nucleotide triphosphate hydrolases"/>
    <property type="match status" value="2"/>
</dbReference>
<dbReference type="InterPro" id="IPR050079">
    <property type="entry name" value="DEAD_box_RNA_helicase"/>
</dbReference>
<dbReference type="PROSITE" id="PS51192">
    <property type="entry name" value="HELICASE_ATP_BIND_1"/>
    <property type="match status" value="1"/>
</dbReference>
<feature type="domain" description="Helicase ATP-binding" evidence="7">
    <location>
        <begin position="47"/>
        <end position="215"/>
    </location>
</feature>
<dbReference type="InterPro" id="IPR044742">
    <property type="entry name" value="DEAD/DEAH_RhlB"/>
</dbReference>
<dbReference type="PANTHER" id="PTHR47959">
    <property type="entry name" value="ATP-DEPENDENT RNA HELICASE RHLE-RELATED"/>
    <property type="match status" value="1"/>
</dbReference>
<dbReference type="SUPFAM" id="SSF52540">
    <property type="entry name" value="P-loop containing nucleoside triphosphate hydrolases"/>
    <property type="match status" value="1"/>
</dbReference>
<evidence type="ECO:0000259" key="7">
    <source>
        <dbReference type="PROSITE" id="PS51192"/>
    </source>
</evidence>
<accession>A0A1F2PA72</accession>
<evidence type="ECO:0000256" key="5">
    <source>
        <dbReference type="PROSITE-ProRule" id="PRU00552"/>
    </source>
</evidence>
<dbReference type="Pfam" id="PF00271">
    <property type="entry name" value="Helicase_C"/>
    <property type="match status" value="1"/>
</dbReference>
<sequence>MASPVSGNSKRRRRKMSFDVLCSRPETVRALKEMGIVTPTPIQKKAIPLIMSGKDVIGKSKTGSGKTAAFGVPVLEKIVPGEGLYALIVTPTRELADQISKELKKFGRYLNSSIVSVYGGVSINSQIEEISEADIVVGTPGRLLDHLRRRTLDLSQLKCFALDEADKLVEMGFIEDIKKMLDHTPKNRQILLFGATISREIDQLKKRYMNHPIVAQAELQVTEKYLKQYYYEVITNEKFSLLVHLLKKDRIERAIVFCSTRANVELVAKNLRYHGIKNGMLHGKIDQGKRLRVIENFHKGRYDFLVASPVAARGLDIKDVTHILNYDLSQDPQEYMHRIGRTARAGGSGEAITLLSPEDHMVFRNICKSHKVKVKALPQEEYPRLKFKKENRSFESRRRHNSTFKQHVKHIKA</sequence>
<dbReference type="GO" id="GO:0140097">
    <property type="term" value="F:catalytic activity, acting on DNA"/>
    <property type="evidence" value="ECO:0007669"/>
    <property type="project" value="UniProtKB-ARBA"/>
</dbReference>
<reference evidence="10" key="1">
    <citation type="submission" date="2016-05" db="EMBL/GenBank/DDBJ databases">
        <title>Microbial consortia oxidize butane by reversing methanogenesis.</title>
        <authorList>
            <person name="Laso-Perez R."/>
            <person name="Richter M."/>
            <person name="Wegener G."/>
            <person name="Musat F."/>
        </authorList>
    </citation>
    <scope>NUCLEOTIDE SEQUENCE [LARGE SCALE GENOMIC DNA]</scope>
    <source>
        <strain evidence="10">BOX2</strain>
    </source>
</reference>
<dbReference type="GO" id="GO:0003676">
    <property type="term" value="F:nucleic acid binding"/>
    <property type="evidence" value="ECO:0007669"/>
    <property type="project" value="InterPro"/>
</dbReference>
<keyword evidence="3 10" id="KW-0347">Helicase</keyword>